<accession>A0A4S8QRV9</accession>
<evidence type="ECO:0000259" key="1">
    <source>
        <dbReference type="Pfam" id="PF01636"/>
    </source>
</evidence>
<dbReference type="Gene3D" id="3.90.1200.10">
    <property type="match status" value="1"/>
</dbReference>
<dbReference type="PANTHER" id="PTHR21310:SF56">
    <property type="entry name" value="AMINOGLYCOSIDE PHOSPHOTRANSFERASE DOMAIN-CONTAINING PROTEIN"/>
    <property type="match status" value="1"/>
</dbReference>
<dbReference type="InterPro" id="IPR002575">
    <property type="entry name" value="Aminoglycoside_PTrfase"/>
</dbReference>
<dbReference type="SUPFAM" id="SSF56112">
    <property type="entry name" value="Protein kinase-like (PK-like)"/>
    <property type="match status" value="1"/>
</dbReference>
<dbReference type="PANTHER" id="PTHR21310">
    <property type="entry name" value="AMINOGLYCOSIDE PHOSPHOTRANSFERASE-RELATED-RELATED"/>
    <property type="match status" value="1"/>
</dbReference>
<proteinExistence type="predicted"/>
<feature type="domain" description="Aminoglycoside phosphotransferase" evidence="1">
    <location>
        <begin position="275"/>
        <end position="317"/>
    </location>
</feature>
<comment type="caution">
    <text evidence="2">The sequence shown here is derived from an EMBL/GenBank/DDBJ whole genome shotgun (WGS) entry which is preliminary data.</text>
</comment>
<organism evidence="2 3">
    <name type="scientific">Botrytis galanthina</name>
    <dbReference type="NCBI Taxonomy" id="278940"/>
    <lineage>
        <taxon>Eukaryota</taxon>
        <taxon>Fungi</taxon>
        <taxon>Dikarya</taxon>
        <taxon>Ascomycota</taxon>
        <taxon>Pezizomycotina</taxon>
        <taxon>Leotiomycetes</taxon>
        <taxon>Helotiales</taxon>
        <taxon>Sclerotiniaceae</taxon>
        <taxon>Botrytis</taxon>
    </lineage>
</organism>
<dbReference type="Pfam" id="PF01636">
    <property type="entry name" value="APH"/>
    <property type="match status" value="1"/>
</dbReference>
<evidence type="ECO:0000313" key="3">
    <source>
        <dbReference type="Proteomes" id="UP000308671"/>
    </source>
</evidence>
<keyword evidence="3" id="KW-1185">Reference proteome</keyword>
<dbReference type="InterPro" id="IPR011009">
    <property type="entry name" value="Kinase-like_dom_sf"/>
</dbReference>
<dbReference type="Proteomes" id="UP000308671">
    <property type="component" value="Unassembled WGS sequence"/>
</dbReference>
<evidence type="ECO:0000313" key="2">
    <source>
        <dbReference type="EMBL" id="THV47520.1"/>
    </source>
</evidence>
<reference evidence="2 3" key="1">
    <citation type="submission" date="2017-12" db="EMBL/GenBank/DDBJ databases">
        <title>Comparative genomics of Botrytis spp.</title>
        <authorList>
            <person name="Valero-Jimenez C.A."/>
            <person name="Tapia P."/>
            <person name="Veloso J."/>
            <person name="Silva-Moreno E."/>
            <person name="Staats M."/>
            <person name="Valdes J.H."/>
            <person name="Van Kan J.A.L."/>
        </authorList>
    </citation>
    <scope>NUCLEOTIDE SEQUENCE [LARGE SCALE GENOMIC DNA]</scope>
    <source>
        <strain evidence="2 3">MUCL435</strain>
    </source>
</reference>
<dbReference type="OrthoDB" id="2968323at2759"/>
<name>A0A4S8QRV9_9HELO</name>
<gene>
    <name evidence="2" type="ORF">BGAL_0305g00070</name>
</gene>
<dbReference type="InterPro" id="IPR051678">
    <property type="entry name" value="AGP_Transferase"/>
</dbReference>
<protein>
    <recommendedName>
        <fullName evidence="1">Aminoglycoside phosphotransferase domain-containing protein</fullName>
    </recommendedName>
</protein>
<sequence>MSTKINPFPPISNGMDDVAAAIEKLCINIRFGRDIQDCEVRQGGNHNVIMFSYVPLPLSDPTRPPPSNHRQLCILRTTKEIFKDSSDEASENTKRTVATMHSYGEGGAHLSKLPIPAVLAYDAMCDNAIGCPYIIQRRAAGNDLQKWYKDLYAAVPADGPYDLTERLKIAEEMAVFIASMENSFPFQEYGYLIHGACMPDKNMAFSGEEMEMKIRGPYVGDVQISGSLNHIDFFESLIKARIAETGISPDAYQNLVKLKKIFERMKQFKLLGECSAVPTLYHRDLYPRNVIFDCAETDGEMNLTAVIDWDDTMVLPRIMTRKPPYWLWTSKMRHEKHRRVVEDHFYEHIERLLRGYRKDAEEIVAIVVRALYVYAFWGPKYEYHSELSFAELLEEYNEMVKDMS</sequence>
<dbReference type="EMBL" id="PQXL01000305">
    <property type="protein sequence ID" value="THV47520.1"/>
    <property type="molecule type" value="Genomic_DNA"/>
</dbReference>
<dbReference type="AlphaFoldDB" id="A0A4S8QRV9"/>